<dbReference type="EMBL" id="AZMM01000468">
    <property type="protein sequence ID" value="ETJ45548.1"/>
    <property type="molecule type" value="Genomic_DNA"/>
</dbReference>
<proteinExistence type="predicted"/>
<name>W1YSK4_9ZZZZ</name>
<comment type="caution">
    <text evidence="1">The sequence shown here is derived from an EMBL/GenBank/DDBJ whole genome shotgun (WGS) entry which is preliminary data.</text>
</comment>
<dbReference type="AlphaFoldDB" id="W1YSK4"/>
<evidence type="ECO:0000313" key="1">
    <source>
        <dbReference type="EMBL" id="ETJ45548.1"/>
    </source>
</evidence>
<feature type="non-terminal residue" evidence="1">
    <location>
        <position position="54"/>
    </location>
</feature>
<accession>W1YSK4</accession>
<sequence>MVNIKHIKPSSPITFTNKNHFDITLNYIYILLNYMRIQAPYTLTGIIHIYILLV</sequence>
<organism evidence="1">
    <name type="scientific">human gut metagenome</name>
    <dbReference type="NCBI Taxonomy" id="408170"/>
    <lineage>
        <taxon>unclassified sequences</taxon>
        <taxon>metagenomes</taxon>
        <taxon>organismal metagenomes</taxon>
    </lineage>
</organism>
<protein>
    <submittedName>
        <fullName evidence="1">Uncharacterized protein</fullName>
    </submittedName>
</protein>
<gene>
    <name evidence="1" type="ORF">Q604_UNBC00468G0001</name>
</gene>
<reference evidence="1" key="1">
    <citation type="submission" date="2013-12" db="EMBL/GenBank/DDBJ databases">
        <title>A Varibaculum cambriense genome reconstructed from a premature infant gut community with otherwise low bacterial novelty that shifts toward anaerobic metabolism during the third week of life.</title>
        <authorList>
            <person name="Brown C.T."/>
            <person name="Sharon I."/>
            <person name="Thomas B.C."/>
            <person name="Castelle C.J."/>
            <person name="Morowitz M.J."/>
            <person name="Banfield J.F."/>
        </authorList>
    </citation>
    <scope>NUCLEOTIDE SEQUENCE</scope>
</reference>